<dbReference type="Proteomes" id="UP001558613">
    <property type="component" value="Unassembled WGS sequence"/>
</dbReference>
<reference evidence="2 3" key="1">
    <citation type="submission" date="2023-09" db="EMBL/GenBank/DDBJ databases">
        <authorList>
            <person name="Wang M."/>
        </authorList>
    </citation>
    <scope>NUCLEOTIDE SEQUENCE [LARGE SCALE GENOMIC DNA]</scope>
    <source>
        <strain evidence="2">GT-2023</strain>
        <tissue evidence="2">Liver</tissue>
    </source>
</reference>
<dbReference type="EMBL" id="JAYMGO010000024">
    <property type="protein sequence ID" value="KAL1248988.1"/>
    <property type="molecule type" value="Genomic_DNA"/>
</dbReference>
<protein>
    <submittedName>
        <fullName evidence="2">Uncharacterized protein</fullName>
    </submittedName>
</protein>
<evidence type="ECO:0000313" key="2">
    <source>
        <dbReference type="EMBL" id="KAL1248988.1"/>
    </source>
</evidence>
<gene>
    <name evidence="2" type="ORF">QQF64_022306</name>
</gene>
<name>A0ABR3LBT0_9TELE</name>
<evidence type="ECO:0000313" key="3">
    <source>
        <dbReference type="Proteomes" id="UP001558613"/>
    </source>
</evidence>
<evidence type="ECO:0000256" key="1">
    <source>
        <dbReference type="SAM" id="MobiDB-lite"/>
    </source>
</evidence>
<comment type="caution">
    <text evidence="2">The sequence shown here is derived from an EMBL/GenBank/DDBJ whole genome shotgun (WGS) entry which is preliminary data.</text>
</comment>
<keyword evidence="3" id="KW-1185">Reference proteome</keyword>
<feature type="region of interest" description="Disordered" evidence="1">
    <location>
        <begin position="32"/>
        <end position="53"/>
    </location>
</feature>
<proteinExistence type="predicted"/>
<sequence length="102" mass="11891">MTSTYLSVSFHFRTAEWLDLKEDTWREGQKEKQCEKVKRKNHQKLKQQKKHPEGLKLTYNKTTPRSVAHAGVFVFLLHSVKPFLLRGQEPPANPPRTPSNAH</sequence>
<feature type="compositionally biased region" description="Basic residues" evidence="1">
    <location>
        <begin position="37"/>
        <end position="49"/>
    </location>
</feature>
<accession>A0ABR3LBT0</accession>
<organism evidence="2 3">
    <name type="scientific">Cirrhinus molitorella</name>
    <name type="common">mud carp</name>
    <dbReference type="NCBI Taxonomy" id="172907"/>
    <lineage>
        <taxon>Eukaryota</taxon>
        <taxon>Metazoa</taxon>
        <taxon>Chordata</taxon>
        <taxon>Craniata</taxon>
        <taxon>Vertebrata</taxon>
        <taxon>Euteleostomi</taxon>
        <taxon>Actinopterygii</taxon>
        <taxon>Neopterygii</taxon>
        <taxon>Teleostei</taxon>
        <taxon>Ostariophysi</taxon>
        <taxon>Cypriniformes</taxon>
        <taxon>Cyprinidae</taxon>
        <taxon>Labeoninae</taxon>
        <taxon>Labeonini</taxon>
        <taxon>Cirrhinus</taxon>
    </lineage>
</organism>